<sequence>AQVDKKKELVSANHKKLIFYHRNALKNNVPNVQQMESALYATLLRYISTDEDQSMSYPKTNLEVRKAVTEESRREYEGEGGSYIWRRRILASLIDILRRIKVGGKGKEKEDGDNVV</sequence>
<dbReference type="EMBL" id="JASPKZ010004177">
    <property type="protein sequence ID" value="KAJ9590922.1"/>
    <property type="molecule type" value="Genomic_DNA"/>
</dbReference>
<feature type="non-terminal residue" evidence="1">
    <location>
        <position position="116"/>
    </location>
</feature>
<proteinExistence type="predicted"/>
<evidence type="ECO:0000313" key="1">
    <source>
        <dbReference type="EMBL" id="KAJ9590922.1"/>
    </source>
</evidence>
<name>A0AAD8EIL8_DIPPU</name>
<reference evidence="1" key="2">
    <citation type="submission" date="2023-05" db="EMBL/GenBank/DDBJ databases">
        <authorList>
            <person name="Fouks B."/>
        </authorList>
    </citation>
    <scope>NUCLEOTIDE SEQUENCE</scope>
    <source>
        <strain evidence="1">Stay&amp;Tobe</strain>
        <tissue evidence="1">Testes</tissue>
    </source>
</reference>
<accession>A0AAD8EIL8</accession>
<comment type="caution">
    <text evidence="1">The sequence shown here is derived from an EMBL/GenBank/DDBJ whole genome shotgun (WGS) entry which is preliminary data.</text>
</comment>
<keyword evidence="2" id="KW-1185">Reference proteome</keyword>
<feature type="non-terminal residue" evidence="1">
    <location>
        <position position="1"/>
    </location>
</feature>
<protein>
    <submittedName>
        <fullName evidence="1">Uncharacterized protein</fullName>
    </submittedName>
</protein>
<dbReference type="Proteomes" id="UP001233999">
    <property type="component" value="Unassembled WGS sequence"/>
</dbReference>
<organism evidence="1 2">
    <name type="scientific">Diploptera punctata</name>
    <name type="common">Pacific beetle cockroach</name>
    <dbReference type="NCBI Taxonomy" id="6984"/>
    <lineage>
        <taxon>Eukaryota</taxon>
        <taxon>Metazoa</taxon>
        <taxon>Ecdysozoa</taxon>
        <taxon>Arthropoda</taxon>
        <taxon>Hexapoda</taxon>
        <taxon>Insecta</taxon>
        <taxon>Pterygota</taxon>
        <taxon>Neoptera</taxon>
        <taxon>Polyneoptera</taxon>
        <taxon>Dictyoptera</taxon>
        <taxon>Blattodea</taxon>
        <taxon>Blaberoidea</taxon>
        <taxon>Blaberidae</taxon>
        <taxon>Diplopterinae</taxon>
        <taxon>Diploptera</taxon>
    </lineage>
</organism>
<evidence type="ECO:0000313" key="2">
    <source>
        <dbReference type="Proteomes" id="UP001233999"/>
    </source>
</evidence>
<dbReference type="AlphaFoldDB" id="A0AAD8EIL8"/>
<reference evidence="1" key="1">
    <citation type="journal article" date="2023" name="IScience">
        <title>Live-bearing cockroach genome reveals convergent evolutionary mechanisms linked to viviparity in insects and beyond.</title>
        <authorList>
            <person name="Fouks B."/>
            <person name="Harrison M.C."/>
            <person name="Mikhailova A.A."/>
            <person name="Marchal E."/>
            <person name="English S."/>
            <person name="Carruthers M."/>
            <person name="Jennings E.C."/>
            <person name="Chiamaka E.L."/>
            <person name="Frigard R.A."/>
            <person name="Pippel M."/>
            <person name="Attardo G.M."/>
            <person name="Benoit J.B."/>
            <person name="Bornberg-Bauer E."/>
            <person name="Tobe S.S."/>
        </authorList>
    </citation>
    <scope>NUCLEOTIDE SEQUENCE</scope>
    <source>
        <strain evidence="1">Stay&amp;Tobe</strain>
    </source>
</reference>
<gene>
    <name evidence="1" type="ORF">L9F63_016020</name>
</gene>